<dbReference type="VEuPathDB" id="FungiDB:EYZ11_007078"/>
<dbReference type="InterPro" id="IPR036188">
    <property type="entry name" value="FAD/NAD-bd_sf"/>
</dbReference>
<dbReference type="STRING" id="1220188.A0A4S3JDW8"/>
<evidence type="ECO:0000313" key="9">
    <source>
        <dbReference type="EMBL" id="THC93459.1"/>
    </source>
</evidence>
<proteinExistence type="inferred from homology"/>
<comment type="similarity">
    <text evidence="1 4">Belongs to the GMC oxidoreductase family.</text>
</comment>
<reference evidence="9 10" key="1">
    <citation type="submission" date="2019-03" db="EMBL/GenBank/DDBJ databases">
        <title>The genome sequence of a newly discovered highly antifungal drug resistant Aspergillus species, Aspergillus tanneri NIH 1004.</title>
        <authorList>
            <person name="Mounaud S."/>
            <person name="Singh I."/>
            <person name="Joardar V."/>
            <person name="Pakala S."/>
            <person name="Pakala S."/>
            <person name="Venepally P."/>
            <person name="Hoover J."/>
            <person name="Nierman W."/>
            <person name="Chung J."/>
            <person name="Losada L."/>
        </authorList>
    </citation>
    <scope>NUCLEOTIDE SEQUENCE [LARGE SCALE GENOMIC DNA]</scope>
    <source>
        <strain evidence="9 10">NIH1004</strain>
    </source>
</reference>
<keyword evidence="3 4" id="KW-0274">FAD</keyword>
<evidence type="ECO:0000259" key="7">
    <source>
        <dbReference type="PROSITE" id="PS00624"/>
    </source>
</evidence>
<dbReference type="EMBL" id="QUQM01000003">
    <property type="protein sequence ID" value="KAA8648087.1"/>
    <property type="molecule type" value="Genomic_DNA"/>
</dbReference>
<dbReference type="RefSeq" id="XP_033427448.1">
    <property type="nucleotide sequence ID" value="XM_033568642.1"/>
</dbReference>
<evidence type="ECO:0000256" key="2">
    <source>
        <dbReference type="PIRSR" id="PIRSR000137-1"/>
    </source>
</evidence>
<feature type="active site" description="Proton acceptor" evidence="2">
    <location>
        <position position="584"/>
    </location>
</feature>
<comment type="cofactor">
    <cofactor evidence="3">
        <name>FAD</name>
        <dbReference type="ChEBI" id="CHEBI:57692"/>
    </cofactor>
</comment>
<evidence type="ECO:0000256" key="3">
    <source>
        <dbReference type="PIRSR" id="PIRSR000137-2"/>
    </source>
</evidence>
<dbReference type="GeneID" id="54326672"/>
<dbReference type="InterPro" id="IPR012132">
    <property type="entry name" value="GMC_OxRdtase"/>
</dbReference>
<dbReference type="SUPFAM" id="SSF54373">
    <property type="entry name" value="FAD-linked reductases, C-terminal domain"/>
    <property type="match status" value="1"/>
</dbReference>
<dbReference type="PIRSF" id="PIRSF000137">
    <property type="entry name" value="Alcohol_oxidase"/>
    <property type="match status" value="1"/>
</dbReference>
<dbReference type="Gene3D" id="3.50.50.60">
    <property type="entry name" value="FAD/NAD(P)-binding domain"/>
    <property type="match status" value="1"/>
</dbReference>
<organism evidence="9 10">
    <name type="scientific">Aspergillus tanneri</name>
    <dbReference type="NCBI Taxonomy" id="1220188"/>
    <lineage>
        <taxon>Eukaryota</taxon>
        <taxon>Fungi</taxon>
        <taxon>Dikarya</taxon>
        <taxon>Ascomycota</taxon>
        <taxon>Pezizomycotina</taxon>
        <taxon>Eurotiomycetes</taxon>
        <taxon>Eurotiomycetidae</taxon>
        <taxon>Eurotiales</taxon>
        <taxon>Aspergillaceae</taxon>
        <taxon>Aspergillus</taxon>
        <taxon>Aspergillus subgen. Circumdati</taxon>
    </lineage>
</organism>
<accession>A0A4S3JDW8</accession>
<dbReference type="AlphaFoldDB" id="A0A4S3JDW8"/>
<feature type="active site" description="Proton donor" evidence="2">
    <location>
        <position position="546"/>
    </location>
</feature>
<reference evidence="8 11" key="2">
    <citation type="submission" date="2019-08" db="EMBL/GenBank/DDBJ databases">
        <title>The genome sequence of a newly discovered highly antifungal drug resistant Aspergillus species, Aspergillus tanneri NIH 1004.</title>
        <authorList>
            <person name="Mounaud S."/>
            <person name="Singh I."/>
            <person name="Joardar V."/>
            <person name="Pakala S."/>
            <person name="Pakala S."/>
            <person name="Venepally P."/>
            <person name="Chung J.K."/>
            <person name="Losada L."/>
            <person name="Nierman W.C."/>
        </authorList>
    </citation>
    <scope>NUCLEOTIDE SEQUENCE [LARGE SCALE GENOMIC DNA]</scope>
    <source>
        <strain evidence="8 11">NIH1004</strain>
    </source>
</reference>
<feature type="binding site" evidence="3">
    <location>
        <begin position="585"/>
        <end position="586"/>
    </location>
    <ligand>
        <name>FAD</name>
        <dbReference type="ChEBI" id="CHEBI:57692"/>
    </ligand>
</feature>
<feature type="chain" id="PRO_5036122116" description="Glucose-methanol-choline oxidoreductase N-terminal domain-containing protein" evidence="5">
    <location>
        <begin position="22"/>
        <end position="606"/>
    </location>
</feature>
<gene>
    <name evidence="8" type="ORF">ATNIH1004_003970</name>
    <name evidence="9" type="ORF">EYZ11_007078</name>
</gene>
<feature type="binding site" evidence="3">
    <location>
        <position position="136"/>
    </location>
    <ligand>
        <name>FAD</name>
        <dbReference type="ChEBI" id="CHEBI:57692"/>
    </ligand>
</feature>
<dbReference type="OrthoDB" id="269227at2759"/>
<feature type="domain" description="Glucose-methanol-choline oxidoreductase N-terminal" evidence="6">
    <location>
        <begin position="134"/>
        <end position="157"/>
    </location>
</feature>
<evidence type="ECO:0000313" key="8">
    <source>
        <dbReference type="EMBL" id="KAA8648087.1"/>
    </source>
</evidence>
<dbReference type="Gene3D" id="3.30.560.10">
    <property type="entry name" value="Glucose Oxidase, domain 3"/>
    <property type="match status" value="1"/>
</dbReference>
<keyword evidence="5" id="KW-0732">Signal</keyword>
<dbReference type="Pfam" id="PF00732">
    <property type="entry name" value="GMC_oxred_N"/>
    <property type="match status" value="1"/>
</dbReference>
<keyword evidence="4" id="KW-0285">Flavoprotein</keyword>
<name>A0A4S3JDW8_9EURO</name>
<evidence type="ECO:0000259" key="6">
    <source>
        <dbReference type="PROSITE" id="PS00623"/>
    </source>
</evidence>
<dbReference type="PROSITE" id="PS00624">
    <property type="entry name" value="GMC_OXRED_2"/>
    <property type="match status" value="1"/>
</dbReference>
<evidence type="ECO:0000256" key="4">
    <source>
        <dbReference type="RuleBase" id="RU003968"/>
    </source>
</evidence>
<evidence type="ECO:0000313" key="10">
    <source>
        <dbReference type="Proteomes" id="UP000308092"/>
    </source>
</evidence>
<dbReference type="InterPro" id="IPR000172">
    <property type="entry name" value="GMC_OxRdtase_N"/>
</dbReference>
<dbReference type="PROSITE" id="PS00623">
    <property type="entry name" value="GMC_OXRED_1"/>
    <property type="match status" value="1"/>
</dbReference>
<dbReference type="PANTHER" id="PTHR11552:SF111">
    <property type="entry name" value="GLUCOSE-METHANOL-CHOLINE OXIDOREDUCTASE N-TERMINAL DOMAIN-CONTAINING PROTEIN"/>
    <property type="match status" value="1"/>
</dbReference>
<dbReference type="GO" id="GO:0050660">
    <property type="term" value="F:flavin adenine dinucleotide binding"/>
    <property type="evidence" value="ECO:0007669"/>
    <property type="project" value="InterPro"/>
</dbReference>
<dbReference type="InterPro" id="IPR007867">
    <property type="entry name" value="GMC_OxRtase_C"/>
</dbReference>
<evidence type="ECO:0000256" key="1">
    <source>
        <dbReference type="ARBA" id="ARBA00010790"/>
    </source>
</evidence>
<keyword evidence="10" id="KW-1185">Reference proteome</keyword>
<comment type="caution">
    <text evidence="9">The sequence shown here is derived from an EMBL/GenBank/DDBJ whole genome shotgun (WGS) entry which is preliminary data.</text>
</comment>
<dbReference type="GO" id="GO:0016614">
    <property type="term" value="F:oxidoreductase activity, acting on CH-OH group of donors"/>
    <property type="evidence" value="ECO:0007669"/>
    <property type="project" value="InterPro"/>
</dbReference>
<feature type="signal peptide" evidence="5">
    <location>
        <begin position="1"/>
        <end position="21"/>
    </location>
</feature>
<dbReference type="PANTHER" id="PTHR11552">
    <property type="entry name" value="GLUCOSE-METHANOL-CHOLINE GMC OXIDOREDUCTASE"/>
    <property type="match status" value="1"/>
</dbReference>
<dbReference type="Pfam" id="PF05199">
    <property type="entry name" value="GMC_oxred_C"/>
    <property type="match status" value="1"/>
</dbReference>
<feature type="domain" description="Glucose-methanol-choline oxidoreductase N-terminal" evidence="7">
    <location>
        <begin position="317"/>
        <end position="331"/>
    </location>
</feature>
<protein>
    <recommendedName>
        <fullName evidence="6 7">Glucose-methanol-choline oxidoreductase N-terminal domain-containing protein</fullName>
    </recommendedName>
</protein>
<dbReference type="Proteomes" id="UP000324241">
    <property type="component" value="Unassembled WGS sequence"/>
</dbReference>
<evidence type="ECO:0000313" key="11">
    <source>
        <dbReference type="Proteomes" id="UP000324241"/>
    </source>
</evidence>
<dbReference type="SUPFAM" id="SSF51905">
    <property type="entry name" value="FAD/NAD(P)-binding domain"/>
    <property type="match status" value="1"/>
</dbReference>
<sequence length="606" mass="65763">MGFPLSFFRLFIIAVASTVAAKSPTSTADADYVIIGGGPAGLVLAEQLSRNPHIHVVLLEAGPDGINSSLINSESPHPSIRPPFRLSLHLRRIVADHDLMLAPASYPLITEFYWNYTAEPDANLNGKAINLAQGRVLGGGTAVNGMAYCRGAASLFNEWADLSGNRGLAWDSLLDDFKATAHYQYQPADYCQVTNRSAYGGGPLDVSQSSGLTGFDVPFATAVMEALGLPEVDLTDGTGIGMDYGLSSISAVERTRSYARNTFGAMMEYRPNVEVIHDAWAHHIGFQGSTAVNVTYLHMASNETRTVSASEIIVSGGAINTPKLLMLSGVGPQDRLQSLGVPVVADMPAIGQNLYDHAFAIFELQVTPDVKTFWQWSMNQTANAIATEAYARNRSGPLGWNNGYLYAAYRLPDAAWQEAGVDGSHYTSLPADRPHVLIEYSTVPFMAAAANFSAVTAWTSLVQPEDPGSVTLRSSNYREDPVIHTNYYGSAADKVAVQYSFKQLRQILHADQLKPLILDEFYPGANVTTDQEIWAAIQNQTYSFRHPVGTVALGKALDKDWRLKGLKGIRVVDSSTFPYPTTCHPQAVVYALAHRAARDIRVADRG</sequence>
<evidence type="ECO:0000256" key="5">
    <source>
        <dbReference type="SAM" id="SignalP"/>
    </source>
</evidence>
<dbReference type="EMBL" id="SOSA01000264">
    <property type="protein sequence ID" value="THC93459.1"/>
    <property type="molecule type" value="Genomic_DNA"/>
</dbReference>
<dbReference type="Proteomes" id="UP000308092">
    <property type="component" value="Unassembled WGS sequence"/>
</dbReference>